<feature type="compositionally biased region" description="Basic and acidic residues" evidence="1">
    <location>
        <begin position="234"/>
        <end position="249"/>
    </location>
</feature>
<feature type="region of interest" description="Disordered" evidence="1">
    <location>
        <begin position="207"/>
        <end position="295"/>
    </location>
</feature>
<feature type="domain" description="DUF7918" evidence="2">
    <location>
        <begin position="9"/>
        <end position="207"/>
    </location>
</feature>
<accession>A0A067STZ0</accession>
<feature type="compositionally biased region" description="Low complexity" evidence="1">
    <location>
        <begin position="308"/>
        <end position="327"/>
    </location>
</feature>
<feature type="region of interest" description="Disordered" evidence="1">
    <location>
        <begin position="307"/>
        <end position="334"/>
    </location>
</feature>
<dbReference type="AlphaFoldDB" id="A0A067STZ0"/>
<keyword evidence="4" id="KW-1185">Reference proteome</keyword>
<evidence type="ECO:0000313" key="3">
    <source>
        <dbReference type="EMBL" id="KDR73497.1"/>
    </source>
</evidence>
<dbReference type="InterPro" id="IPR057678">
    <property type="entry name" value="DUF7918"/>
</dbReference>
<dbReference type="OrthoDB" id="3237202at2759"/>
<dbReference type="Pfam" id="PF25534">
    <property type="entry name" value="DUF7918"/>
    <property type="match status" value="1"/>
</dbReference>
<gene>
    <name evidence="3" type="ORF">GALMADRAFT_251206</name>
</gene>
<reference evidence="4" key="1">
    <citation type="journal article" date="2014" name="Proc. Natl. Acad. Sci. U.S.A.">
        <title>Extensive sampling of basidiomycete genomes demonstrates inadequacy of the white-rot/brown-rot paradigm for wood decay fungi.</title>
        <authorList>
            <person name="Riley R."/>
            <person name="Salamov A.A."/>
            <person name="Brown D.W."/>
            <person name="Nagy L.G."/>
            <person name="Floudas D."/>
            <person name="Held B.W."/>
            <person name="Levasseur A."/>
            <person name="Lombard V."/>
            <person name="Morin E."/>
            <person name="Otillar R."/>
            <person name="Lindquist E.A."/>
            <person name="Sun H."/>
            <person name="LaButti K.M."/>
            <person name="Schmutz J."/>
            <person name="Jabbour D."/>
            <person name="Luo H."/>
            <person name="Baker S.E."/>
            <person name="Pisabarro A.G."/>
            <person name="Walton J.D."/>
            <person name="Blanchette R.A."/>
            <person name="Henrissat B."/>
            <person name="Martin F."/>
            <person name="Cullen D."/>
            <person name="Hibbett D.S."/>
            <person name="Grigoriev I.V."/>
        </authorList>
    </citation>
    <scope>NUCLEOTIDE SEQUENCE [LARGE SCALE GENOMIC DNA]</scope>
    <source>
        <strain evidence="4">CBS 339.88</strain>
    </source>
</reference>
<dbReference type="HOGENOM" id="CLU_060356_2_0_1"/>
<evidence type="ECO:0000259" key="2">
    <source>
        <dbReference type="Pfam" id="PF25534"/>
    </source>
</evidence>
<proteinExistence type="predicted"/>
<dbReference type="EMBL" id="KL142385">
    <property type="protein sequence ID" value="KDR73497.1"/>
    <property type="molecule type" value="Genomic_DNA"/>
</dbReference>
<protein>
    <recommendedName>
        <fullName evidence="2">DUF7918 domain-containing protein</fullName>
    </recommendedName>
</protein>
<evidence type="ECO:0000313" key="4">
    <source>
        <dbReference type="Proteomes" id="UP000027222"/>
    </source>
</evidence>
<dbReference type="Proteomes" id="UP000027222">
    <property type="component" value="Unassembled WGS sequence"/>
</dbReference>
<evidence type="ECO:0000256" key="1">
    <source>
        <dbReference type="SAM" id="MobiDB-lite"/>
    </source>
</evidence>
<feature type="compositionally biased region" description="Basic residues" evidence="1">
    <location>
        <begin position="215"/>
        <end position="224"/>
    </location>
</feature>
<sequence length="334" mass="36707">MLKHRGFSAWIMSNGQTLPEYLVAVDETAHRVSCWIPGKEGETFTVYWQDHAGKVDSCAFINLDGLVVPGRFLFGNGVASRGGVRASASTERPFVFQKVSEHIVESPARGAAKDAGMITLKVKRIKRVDPRPANPVQSIPSVLGKRKAGDLCIGFGEEVSASAQHPTTWDVRPYDEDVTVPGSTKPSTYVSFVFRYRSPEFLETQGIAVEETKPTPKRATRQSVRRIASLPPHLRAESDSPVERPEKKPRLMPLASNPPVPFPSGLRRPSAELRRTASYAGTASKPANYGTYEGESQFFLPRERLYAPPLSSLRPPESSGTSESPEPLMTEDSQ</sequence>
<organism evidence="3 4">
    <name type="scientific">Galerina marginata (strain CBS 339.88)</name>
    <dbReference type="NCBI Taxonomy" id="685588"/>
    <lineage>
        <taxon>Eukaryota</taxon>
        <taxon>Fungi</taxon>
        <taxon>Dikarya</taxon>
        <taxon>Basidiomycota</taxon>
        <taxon>Agaricomycotina</taxon>
        <taxon>Agaricomycetes</taxon>
        <taxon>Agaricomycetidae</taxon>
        <taxon>Agaricales</taxon>
        <taxon>Agaricineae</taxon>
        <taxon>Strophariaceae</taxon>
        <taxon>Galerina</taxon>
    </lineage>
</organism>
<name>A0A067STZ0_GALM3</name>